<dbReference type="GO" id="GO:0005634">
    <property type="term" value="C:nucleus"/>
    <property type="evidence" value="ECO:0007669"/>
    <property type="project" value="UniProtKB-SubCell"/>
</dbReference>
<keyword evidence="9 22" id="KW-1133">Transmembrane helix</keyword>
<dbReference type="Pfam" id="PF07686">
    <property type="entry name" value="V-set"/>
    <property type="match status" value="1"/>
</dbReference>
<evidence type="ECO:0000256" key="11">
    <source>
        <dbReference type="ARBA" id="ARBA00023065"/>
    </source>
</evidence>
<keyword evidence="3" id="KW-0813">Transport</keyword>
<feature type="domain" description="SCAN box" evidence="23">
    <location>
        <begin position="46"/>
        <end position="127"/>
    </location>
</feature>
<dbReference type="SMART" id="SM00409">
    <property type="entry name" value="IG"/>
    <property type="match status" value="1"/>
</dbReference>
<dbReference type="GO" id="GO:0086005">
    <property type="term" value="P:ventricular cardiac muscle cell action potential"/>
    <property type="evidence" value="ECO:0007669"/>
    <property type="project" value="TreeGrafter"/>
</dbReference>
<keyword evidence="8" id="KW-0851">Voltage-gated channel</keyword>
<feature type="transmembrane region" description="Helical" evidence="22">
    <location>
        <begin position="762"/>
        <end position="783"/>
    </location>
</feature>
<dbReference type="InterPro" id="IPR013783">
    <property type="entry name" value="Ig-like_fold"/>
</dbReference>
<gene>
    <name evidence="25" type="ORF">E5288_WYG006045</name>
</gene>
<dbReference type="PANTHER" id="PTHR10546">
    <property type="entry name" value="SODIUM CHANNEL SUBUNIT BETA-1 AND 3"/>
    <property type="match status" value="1"/>
</dbReference>
<evidence type="ECO:0000256" key="10">
    <source>
        <dbReference type="ARBA" id="ARBA00023053"/>
    </source>
</evidence>
<keyword evidence="7" id="KW-0732">Signal</keyword>
<dbReference type="EMBL" id="VBQZ03000007">
    <property type="protein sequence ID" value="MXQ81465.1"/>
    <property type="molecule type" value="Genomic_DNA"/>
</dbReference>
<protein>
    <recommendedName>
        <fullName evidence="18">Sodium channel regulatory subunit beta-3</fullName>
    </recommendedName>
</protein>
<feature type="region of interest" description="Disordered" evidence="21">
    <location>
        <begin position="143"/>
        <end position="207"/>
    </location>
</feature>
<evidence type="ECO:0000256" key="19">
    <source>
        <dbReference type="ARBA" id="ARBA00049669"/>
    </source>
</evidence>
<comment type="similarity">
    <text evidence="2">Belongs to the sodium channel auxiliary subunit SCN3B (TC 8.A.17) family.</text>
</comment>
<keyword evidence="6 22" id="KW-0812">Transmembrane</keyword>
<dbReference type="InterPro" id="IPR038269">
    <property type="entry name" value="SCAN_sf"/>
</dbReference>
<keyword evidence="13" id="KW-1015">Disulfide bond</keyword>
<dbReference type="PROSITE" id="PS50835">
    <property type="entry name" value="IG_LIKE"/>
    <property type="match status" value="1"/>
</dbReference>
<dbReference type="InterPro" id="IPR027098">
    <property type="entry name" value="Na_channel_b1/b3"/>
</dbReference>
<accession>A0A6B0QVC0</accession>
<dbReference type="SUPFAM" id="SSF47353">
    <property type="entry name" value="Retrovirus capsid dimerization domain-like"/>
    <property type="match status" value="1"/>
</dbReference>
<sequence>MATALEPEDQDLWEEEGILMVKLEDDFPCRPESVSQRDDPVLETSHQNFRRFRYQEAASPREALIRLRELCRQWLRPERRTKEQILELLVLEQFLTVLPGELQSWVRGQRPESGEEAVTLVEGLQKQPRRPRRWVTVHVHGQEVLSEETVPPGAEPGSPSELQDPAQTLTPEELREETTQSPDLGASEEQTLCQESELQPLQESEVPVLQNPALPEERNSGNSEMVALLTALSQVRPHFRLHRRELEEPLSINPAFPIPRLDEISHVREEEPLVSDVPEPQEPEEPEILSFTYTGDGSDDEEECPGQEDLSLEDPHRHCFAITTIPKENRCWPGGQEKPTENTEAVNKQLSSPRLVVARLLPSDEKMPCFCLLSAETLSVPHSQILYHCVLIFPEPLLFNKVLEPGSFVTTEQAEFTITGRSGHWNTRHQEGAHIHTSLPVCLQEAWLPGPWVLKQPNWNPFPLWTSSKEARKVFQETICVPSFIACSQKGMVIKPQRAWSAQTAVHCRSPACLATNCNILRLPLAQSEVNRGGQVELRLLILQVTEIRVLDACLHKYPRVCELLSVLIFPESFGRRLCAPLTSIPLEEKHSLSRLPVAIMRPQFYTNDSTQLLLYGAHTVGVCFPVCVEVPSETEAVQGNPMKLRCISCMKREEVEATTVVEWFYRPEGGKDFLIYEYRNGHQEVESPFQGRLQWNGSKDLQDVSITVLNVTLNDSGLYTCNVSREFEFEAHRPFVKTTRLIPLRVTEEAGEDFTSVVSEIMMYILLVFLTLWLLIEMIYCYRKVSKAEEAAQENASDYLAIPSENKENSAVPVEE</sequence>
<keyword evidence="15" id="KW-0739">Sodium transport</keyword>
<keyword evidence="20" id="KW-0539">Nucleus</keyword>
<name>A0A6B0QVC0_9CETA</name>
<dbReference type="GO" id="GO:0001518">
    <property type="term" value="C:voltage-gated sodium channel complex"/>
    <property type="evidence" value="ECO:0007669"/>
    <property type="project" value="InterPro"/>
</dbReference>
<evidence type="ECO:0000256" key="8">
    <source>
        <dbReference type="ARBA" id="ARBA00022882"/>
    </source>
</evidence>
<dbReference type="Gene3D" id="2.60.40.10">
    <property type="entry name" value="Immunoglobulins"/>
    <property type="match status" value="1"/>
</dbReference>
<keyword evidence="16" id="KW-0407">Ion channel</keyword>
<evidence type="ECO:0000313" key="25">
    <source>
        <dbReference type="EMBL" id="MXQ81465.1"/>
    </source>
</evidence>
<dbReference type="InterPro" id="IPR036179">
    <property type="entry name" value="Ig-like_dom_sf"/>
</dbReference>
<dbReference type="SUPFAM" id="SSF48726">
    <property type="entry name" value="Immunoglobulin"/>
    <property type="match status" value="1"/>
</dbReference>
<evidence type="ECO:0000256" key="18">
    <source>
        <dbReference type="ARBA" id="ARBA00044530"/>
    </source>
</evidence>
<comment type="caution">
    <text evidence="25">The sequence shown here is derived from an EMBL/GenBank/DDBJ whole genome shotgun (WGS) entry which is preliminary data.</text>
</comment>
<evidence type="ECO:0000256" key="13">
    <source>
        <dbReference type="ARBA" id="ARBA00023157"/>
    </source>
</evidence>
<comment type="subcellular location">
    <subcellularLocation>
        <location evidence="1">Cell membrane</location>
        <topology evidence="1">Single-pass type I membrane protein</topology>
    </subcellularLocation>
    <subcellularLocation>
        <location evidence="20">Nucleus</location>
    </subcellularLocation>
</comment>
<dbReference type="Proteomes" id="UP000322234">
    <property type="component" value="Unassembled WGS sequence"/>
</dbReference>
<dbReference type="GO" id="GO:0086091">
    <property type="term" value="P:regulation of heart rate by cardiac conduction"/>
    <property type="evidence" value="ECO:0007669"/>
    <property type="project" value="TreeGrafter"/>
</dbReference>
<comment type="subunit">
    <text evidence="19">A voltage-gated sodium (Nav) channel consists of an ion-conducting pore-forming alpha subunit functional on its own that is regulated by one or more beta subunits. Forms homodimers and homotrimers. SCN3B is non-covalently associated with alpha subunits and induces the formation of alpha subunit oligomers, including trimers. Interacts with SCN5A/Nav1.5; regulatory subunit of SCN5A/Nav1.5. Interacts with SCN7A/Nav2.1; probable regulatory subunit of SCN7A/Nav2.1. Interacts with SCN10A; regulatory subunit of SCN10A/Nav1.8. Interacts with NFASC; probably involved in targeting the sodium channels to the nodes of Ranvier.</text>
</comment>
<evidence type="ECO:0000256" key="15">
    <source>
        <dbReference type="ARBA" id="ARBA00023201"/>
    </source>
</evidence>
<evidence type="ECO:0000256" key="21">
    <source>
        <dbReference type="SAM" id="MobiDB-lite"/>
    </source>
</evidence>
<feature type="compositionally biased region" description="Low complexity" evidence="21">
    <location>
        <begin position="194"/>
        <end position="205"/>
    </location>
</feature>
<dbReference type="GO" id="GO:0005272">
    <property type="term" value="F:sodium channel activity"/>
    <property type="evidence" value="ECO:0007669"/>
    <property type="project" value="UniProtKB-KW"/>
</dbReference>
<dbReference type="FunFam" id="2.60.40.10:FF:000375">
    <property type="entry name" value="Sodium channel beta 1 subunit"/>
    <property type="match status" value="1"/>
</dbReference>
<evidence type="ECO:0000256" key="16">
    <source>
        <dbReference type="ARBA" id="ARBA00023303"/>
    </source>
</evidence>
<evidence type="ECO:0000256" key="12">
    <source>
        <dbReference type="ARBA" id="ARBA00023136"/>
    </source>
</evidence>
<evidence type="ECO:0000256" key="4">
    <source>
        <dbReference type="ARBA" id="ARBA00022461"/>
    </source>
</evidence>
<evidence type="ECO:0000256" key="5">
    <source>
        <dbReference type="ARBA" id="ARBA00022475"/>
    </source>
</evidence>
<keyword evidence="5" id="KW-1003">Cell membrane</keyword>
<organism evidence="25 26">
    <name type="scientific">Bos mutus</name>
    <name type="common">wild yak</name>
    <dbReference type="NCBI Taxonomy" id="72004"/>
    <lineage>
        <taxon>Eukaryota</taxon>
        <taxon>Metazoa</taxon>
        <taxon>Chordata</taxon>
        <taxon>Craniata</taxon>
        <taxon>Vertebrata</taxon>
        <taxon>Euteleostomi</taxon>
        <taxon>Mammalia</taxon>
        <taxon>Eutheria</taxon>
        <taxon>Laurasiatheria</taxon>
        <taxon>Artiodactyla</taxon>
        <taxon>Ruminantia</taxon>
        <taxon>Pecora</taxon>
        <taxon>Bovidae</taxon>
        <taxon>Bovinae</taxon>
        <taxon>Bos</taxon>
    </lineage>
</organism>
<dbReference type="SMART" id="SM00431">
    <property type="entry name" value="SCAN"/>
    <property type="match status" value="1"/>
</dbReference>
<evidence type="ECO:0000256" key="1">
    <source>
        <dbReference type="ARBA" id="ARBA00004251"/>
    </source>
</evidence>
<dbReference type="GO" id="GO:0019871">
    <property type="term" value="F:sodium channel inhibitor activity"/>
    <property type="evidence" value="ECO:0007669"/>
    <property type="project" value="TreeGrafter"/>
</dbReference>
<evidence type="ECO:0000256" key="22">
    <source>
        <dbReference type="SAM" id="Phobius"/>
    </source>
</evidence>
<evidence type="ECO:0000256" key="6">
    <source>
        <dbReference type="ARBA" id="ARBA00022692"/>
    </source>
</evidence>
<keyword evidence="11" id="KW-0406">Ion transport</keyword>
<dbReference type="PANTHER" id="PTHR10546:SF1">
    <property type="entry name" value="SODIUM CHANNEL SUBUNIT BETA-3"/>
    <property type="match status" value="1"/>
</dbReference>
<keyword evidence="17" id="KW-0393">Immunoglobulin domain</keyword>
<dbReference type="InterPro" id="IPR013106">
    <property type="entry name" value="Ig_V-set"/>
</dbReference>
<dbReference type="InterPro" id="IPR007110">
    <property type="entry name" value="Ig-like_dom"/>
</dbReference>
<reference evidence="25" key="1">
    <citation type="submission" date="2019-10" db="EMBL/GenBank/DDBJ databases">
        <title>The sequence and de novo assembly of the wild yak genome.</title>
        <authorList>
            <person name="Liu Y."/>
        </authorList>
    </citation>
    <scope>NUCLEOTIDE SEQUENCE [LARGE SCALE GENOMIC DNA]</scope>
    <source>
        <strain evidence="25">WY2019</strain>
    </source>
</reference>
<evidence type="ECO:0000256" key="7">
    <source>
        <dbReference type="ARBA" id="ARBA00022729"/>
    </source>
</evidence>
<keyword evidence="10" id="KW-0915">Sodium</keyword>
<dbReference type="AlphaFoldDB" id="A0A6B0QVC0"/>
<dbReference type="GO" id="GO:0044325">
    <property type="term" value="F:transmembrane transporter binding"/>
    <property type="evidence" value="ECO:0007669"/>
    <property type="project" value="TreeGrafter"/>
</dbReference>
<dbReference type="Gene3D" id="1.10.4020.10">
    <property type="entry name" value="DNA breaking-rejoining enzymes"/>
    <property type="match status" value="1"/>
</dbReference>
<evidence type="ECO:0000256" key="9">
    <source>
        <dbReference type="ARBA" id="ARBA00022989"/>
    </source>
</evidence>
<dbReference type="CDD" id="cd07936">
    <property type="entry name" value="SCAN"/>
    <property type="match status" value="1"/>
</dbReference>
<evidence type="ECO:0000256" key="17">
    <source>
        <dbReference type="ARBA" id="ARBA00023319"/>
    </source>
</evidence>
<keyword evidence="12 22" id="KW-0472">Membrane</keyword>
<evidence type="ECO:0000259" key="24">
    <source>
        <dbReference type="PROSITE" id="PS50835"/>
    </source>
</evidence>
<feature type="domain" description="Ig-like" evidence="24">
    <location>
        <begin position="626"/>
        <end position="725"/>
    </location>
</feature>
<evidence type="ECO:0000259" key="23">
    <source>
        <dbReference type="PROSITE" id="PS50804"/>
    </source>
</evidence>
<evidence type="ECO:0000256" key="20">
    <source>
        <dbReference type="PROSITE-ProRule" id="PRU00187"/>
    </source>
</evidence>
<dbReference type="InterPro" id="IPR003309">
    <property type="entry name" value="SCAN_dom"/>
</dbReference>
<dbReference type="InterPro" id="IPR003599">
    <property type="entry name" value="Ig_sub"/>
</dbReference>
<dbReference type="PROSITE" id="PS50804">
    <property type="entry name" value="SCAN_BOX"/>
    <property type="match status" value="1"/>
</dbReference>
<evidence type="ECO:0000256" key="14">
    <source>
        <dbReference type="ARBA" id="ARBA00023180"/>
    </source>
</evidence>
<dbReference type="FunFam" id="1.10.4020.10:FF:000001">
    <property type="entry name" value="zinc finger protein 263 isoform X1"/>
    <property type="match status" value="1"/>
</dbReference>
<proteinExistence type="inferred from homology"/>
<keyword evidence="14" id="KW-0325">Glycoprotein</keyword>
<keyword evidence="26" id="KW-1185">Reference proteome</keyword>
<evidence type="ECO:0000256" key="3">
    <source>
        <dbReference type="ARBA" id="ARBA00022448"/>
    </source>
</evidence>
<dbReference type="Pfam" id="PF02023">
    <property type="entry name" value="SCAN"/>
    <property type="match status" value="1"/>
</dbReference>
<evidence type="ECO:0000313" key="26">
    <source>
        <dbReference type="Proteomes" id="UP000322234"/>
    </source>
</evidence>
<evidence type="ECO:0000256" key="2">
    <source>
        <dbReference type="ARBA" id="ARBA00010404"/>
    </source>
</evidence>
<keyword evidence="4" id="KW-0894">Sodium channel</keyword>